<keyword evidence="3" id="KW-1185">Reference proteome</keyword>
<gene>
    <name evidence="2" type="ORF">P8T80_04240</name>
</gene>
<protein>
    <submittedName>
        <fullName evidence="2">Uncharacterized protein</fullName>
    </submittedName>
</protein>
<comment type="caution">
    <text evidence="2">The sequence shown here is derived from an EMBL/GenBank/DDBJ whole genome shotgun (WGS) entry which is preliminary data.</text>
</comment>
<dbReference type="EMBL" id="JARUHM010000008">
    <property type="protein sequence ID" value="MDT9410594.1"/>
    <property type="molecule type" value="Genomic_DNA"/>
</dbReference>
<accession>A0ABU3PMB5</accession>
<name>A0ABU3PMB5_9CORY</name>
<evidence type="ECO:0000313" key="2">
    <source>
        <dbReference type="EMBL" id="MDT9410594.1"/>
    </source>
</evidence>
<keyword evidence="1" id="KW-0812">Transmembrane</keyword>
<proteinExistence type="predicted"/>
<feature type="transmembrane region" description="Helical" evidence="1">
    <location>
        <begin position="34"/>
        <end position="54"/>
    </location>
</feature>
<keyword evidence="1" id="KW-1133">Transmembrane helix</keyword>
<sequence>MDRARRLGEGLELRVDPSAMDMTVPDRPVHLPRCLAIVGILIVVAAVGLIPVVMS</sequence>
<reference evidence="2 3" key="1">
    <citation type="submission" date="2023-03" db="EMBL/GenBank/DDBJ databases">
        <title>Whole genome sequence of the first Corynebacterium rouxii strains isolated in Brazil: a recent member of Corynebacterium diphtheriae complex.</title>
        <authorList>
            <person name="Vieira V."/>
            <person name="Ramos J.N."/>
            <person name="Araujo M.R.B."/>
            <person name="Baio P.V."/>
            <person name="Sant'Anna L.O."/>
            <person name="Veras J.F.C."/>
            <person name="Vieira E.M.D."/>
            <person name="Sousa M.A.B."/>
            <person name="Camargo C.H."/>
            <person name="Sacchi C.T."/>
            <person name="Campos K.R."/>
            <person name="Santos M.B.N."/>
            <person name="Bokermann S."/>
            <person name="Alvim L.B."/>
            <person name="Santos L.S."/>
            <person name="Mattos-Guaraldi A.L."/>
        </authorList>
    </citation>
    <scope>NUCLEOTIDE SEQUENCE [LARGE SCALE GENOMIC DNA]</scope>
    <source>
        <strain evidence="2 3">70862</strain>
    </source>
</reference>
<organism evidence="2 3">
    <name type="scientific">Corynebacterium rouxii</name>
    <dbReference type="NCBI Taxonomy" id="2719119"/>
    <lineage>
        <taxon>Bacteria</taxon>
        <taxon>Bacillati</taxon>
        <taxon>Actinomycetota</taxon>
        <taxon>Actinomycetes</taxon>
        <taxon>Mycobacteriales</taxon>
        <taxon>Corynebacteriaceae</taxon>
        <taxon>Corynebacterium</taxon>
    </lineage>
</organism>
<keyword evidence="1" id="KW-0472">Membrane</keyword>
<dbReference type="Proteomes" id="UP001265983">
    <property type="component" value="Unassembled WGS sequence"/>
</dbReference>
<evidence type="ECO:0000256" key="1">
    <source>
        <dbReference type="SAM" id="Phobius"/>
    </source>
</evidence>
<dbReference type="RefSeq" id="WP_315649840.1">
    <property type="nucleotide sequence ID" value="NZ_JARUHM010000008.1"/>
</dbReference>
<evidence type="ECO:0000313" key="3">
    <source>
        <dbReference type="Proteomes" id="UP001265983"/>
    </source>
</evidence>